<dbReference type="PANTHER" id="PTHR30290">
    <property type="entry name" value="PERIPLASMIC BINDING COMPONENT OF ABC TRANSPORTER"/>
    <property type="match status" value="1"/>
</dbReference>
<dbReference type="GO" id="GO:0043190">
    <property type="term" value="C:ATP-binding cassette (ABC) transporter complex"/>
    <property type="evidence" value="ECO:0007669"/>
    <property type="project" value="InterPro"/>
</dbReference>
<dbReference type="SUPFAM" id="SSF53850">
    <property type="entry name" value="Periplasmic binding protein-like II"/>
    <property type="match status" value="1"/>
</dbReference>
<dbReference type="PROSITE" id="PS51257">
    <property type="entry name" value="PROKAR_LIPOPROTEIN"/>
    <property type="match status" value="1"/>
</dbReference>
<feature type="chain" id="PRO_5021757440" evidence="1">
    <location>
        <begin position="23"/>
        <end position="519"/>
    </location>
</feature>
<dbReference type="Pfam" id="PF00496">
    <property type="entry name" value="SBP_bac_5"/>
    <property type="match status" value="1"/>
</dbReference>
<feature type="domain" description="Solute-binding protein family 5" evidence="2">
    <location>
        <begin position="77"/>
        <end position="437"/>
    </location>
</feature>
<dbReference type="PIRSF" id="PIRSF002741">
    <property type="entry name" value="MppA"/>
    <property type="match status" value="1"/>
</dbReference>
<dbReference type="CDD" id="cd08490">
    <property type="entry name" value="PBP2_NikA_DppA_OppA_like_3"/>
    <property type="match status" value="1"/>
</dbReference>
<protein>
    <submittedName>
        <fullName evidence="3">Family 5 extracellular solute-binding protein</fullName>
    </submittedName>
</protein>
<dbReference type="GO" id="GO:0015833">
    <property type="term" value="P:peptide transport"/>
    <property type="evidence" value="ECO:0007669"/>
    <property type="project" value="TreeGrafter"/>
</dbReference>
<dbReference type="PANTHER" id="PTHR30290:SF81">
    <property type="entry name" value="OLIGOPEPTIDE-BINDING PROTEIN OPPA"/>
    <property type="match status" value="1"/>
</dbReference>
<dbReference type="InterPro" id="IPR039424">
    <property type="entry name" value="SBP_5"/>
</dbReference>
<dbReference type="Gene3D" id="3.10.105.10">
    <property type="entry name" value="Dipeptide-binding Protein, Domain 3"/>
    <property type="match status" value="1"/>
</dbReference>
<name>A0A510K5D3_9FUSO</name>
<dbReference type="GO" id="GO:1904680">
    <property type="term" value="F:peptide transmembrane transporter activity"/>
    <property type="evidence" value="ECO:0007669"/>
    <property type="project" value="TreeGrafter"/>
</dbReference>
<keyword evidence="4" id="KW-1185">Reference proteome</keyword>
<evidence type="ECO:0000313" key="3">
    <source>
        <dbReference type="EMBL" id="BBM46427.1"/>
    </source>
</evidence>
<gene>
    <name evidence="3" type="ORF">JMUB3870_2577</name>
</gene>
<accession>A0A510K5D3</accession>
<proteinExistence type="predicted"/>
<dbReference type="Gene3D" id="3.40.190.10">
    <property type="entry name" value="Periplasmic binding protein-like II"/>
    <property type="match status" value="1"/>
</dbReference>
<dbReference type="OrthoDB" id="9772924at2"/>
<evidence type="ECO:0000256" key="1">
    <source>
        <dbReference type="SAM" id="SignalP"/>
    </source>
</evidence>
<organism evidence="3 4">
    <name type="scientific">Leptotrichia trevisanii</name>
    <dbReference type="NCBI Taxonomy" id="109328"/>
    <lineage>
        <taxon>Bacteria</taxon>
        <taxon>Fusobacteriati</taxon>
        <taxon>Fusobacteriota</taxon>
        <taxon>Fusobacteriia</taxon>
        <taxon>Fusobacteriales</taxon>
        <taxon>Leptotrichiaceae</taxon>
        <taxon>Leptotrichia</taxon>
    </lineage>
</organism>
<dbReference type="Proteomes" id="UP000422644">
    <property type="component" value="Chromosome"/>
</dbReference>
<keyword evidence="1" id="KW-0732">Signal</keyword>
<dbReference type="EMBL" id="AP019831">
    <property type="protein sequence ID" value="BBM46427.1"/>
    <property type="molecule type" value="Genomic_DNA"/>
</dbReference>
<sequence>MLKNRKSKFLVLILALFTLLVACGGKSAKSKGNPDELVVGVTTFADTLEPTDQYFGWVITRYGVGENLTKFDEKGDLQPLLAESWKLSDDKLEWTFKIRDGVTFSNGHPLTAEAVKKSIERVFEKNKRAETYFKYTAIEANGQTLKIKTKEPVAILPQTLADPLFLVVDTSVNTDEFAQKGPIGTGPFVVQEFKSGEQTVVVRNEKYWNGKAKLAKVTFKDINDQNTRALALKSGEIDVAYNLKVTNKADFEGDKNIVINELKSLRSTYAFMNQTKGLKDKALREAIIRGSNRQNYTQNLLQGGATPGKAPVPPTLDYGFNELKDENAYNPESAKKILADAGYKDTDGDGYLERPDGSKLDLNFVIYTSREELGIYAQAFQADMKEIGIKVTLKPVSYETLLTMRDDSNFDLMIWNILAANTGDPEKYLDENWDSKVKTNQTGYANPEVDKLLKELSKEFDKAKRKDIIVKIQQLIMNDAATLFFGYETTFLYSNKSVTGLKMYPMDYYWITKDVAKVN</sequence>
<evidence type="ECO:0000259" key="2">
    <source>
        <dbReference type="Pfam" id="PF00496"/>
    </source>
</evidence>
<feature type="signal peptide" evidence="1">
    <location>
        <begin position="1"/>
        <end position="22"/>
    </location>
</feature>
<evidence type="ECO:0000313" key="4">
    <source>
        <dbReference type="Proteomes" id="UP000422644"/>
    </source>
</evidence>
<dbReference type="InterPro" id="IPR000914">
    <property type="entry name" value="SBP_5_dom"/>
</dbReference>
<dbReference type="GO" id="GO:0042597">
    <property type="term" value="C:periplasmic space"/>
    <property type="evidence" value="ECO:0007669"/>
    <property type="project" value="UniProtKB-ARBA"/>
</dbReference>
<reference evidence="3 4" key="1">
    <citation type="submission" date="2019-07" db="EMBL/GenBank/DDBJ databases">
        <title>Complete Genome Sequence of Leptotrichia trevisanii Strain JMUB3870.</title>
        <authorList>
            <person name="Watanabe S."/>
            <person name="Cui L."/>
        </authorList>
    </citation>
    <scope>NUCLEOTIDE SEQUENCE [LARGE SCALE GENOMIC DNA]</scope>
    <source>
        <strain evidence="3 4">JMUB3870</strain>
    </source>
</reference>
<dbReference type="InterPro" id="IPR030678">
    <property type="entry name" value="Peptide/Ni-bd"/>
</dbReference>
<dbReference type="AlphaFoldDB" id="A0A510K5D3"/>
<dbReference type="RefSeq" id="WP_155283222.1">
    <property type="nucleotide sequence ID" value="NZ_AP019831.1"/>
</dbReference>